<accession>A0AA95SQP9</accession>
<dbReference type="KEGG" id="pais:PFX98_01100"/>
<dbReference type="SUPFAM" id="SSF53850">
    <property type="entry name" value="Periplasmic binding protein-like II"/>
    <property type="match status" value="1"/>
</dbReference>
<dbReference type="RefSeq" id="WP_285233324.1">
    <property type="nucleotide sequence ID" value="NZ_CP116346.1"/>
</dbReference>
<dbReference type="Pfam" id="PF12974">
    <property type="entry name" value="Phosphonate-bd"/>
    <property type="match status" value="1"/>
</dbReference>
<gene>
    <name evidence="1" type="ORF">PFX98_01100</name>
</gene>
<evidence type="ECO:0000313" key="1">
    <source>
        <dbReference type="EMBL" id="WIT12231.1"/>
    </source>
</evidence>
<evidence type="ECO:0000313" key="2">
    <source>
        <dbReference type="Proteomes" id="UP001177769"/>
    </source>
</evidence>
<dbReference type="PANTHER" id="PTHR35841:SF1">
    <property type="entry name" value="PHOSPHONATES-BINDING PERIPLASMIC PROTEIN"/>
    <property type="match status" value="1"/>
</dbReference>
<dbReference type="PANTHER" id="PTHR35841">
    <property type="entry name" value="PHOSPHONATES-BINDING PERIPLASMIC PROTEIN"/>
    <property type="match status" value="1"/>
</dbReference>
<organism evidence="1 2">
    <name type="scientific">Paucibacter sediminis</name>
    <dbReference type="NCBI Taxonomy" id="3019553"/>
    <lineage>
        <taxon>Bacteria</taxon>
        <taxon>Pseudomonadati</taxon>
        <taxon>Pseudomonadota</taxon>
        <taxon>Betaproteobacteria</taxon>
        <taxon>Burkholderiales</taxon>
        <taxon>Sphaerotilaceae</taxon>
        <taxon>Roseateles</taxon>
    </lineage>
</organism>
<dbReference type="EMBL" id="CP116346">
    <property type="protein sequence ID" value="WIT12231.1"/>
    <property type="molecule type" value="Genomic_DNA"/>
</dbReference>
<dbReference type="PROSITE" id="PS51257">
    <property type="entry name" value="PROKAR_LIPOPROTEIN"/>
    <property type="match status" value="1"/>
</dbReference>
<name>A0AA95SQP9_9BURK</name>
<dbReference type="AlphaFoldDB" id="A0AA95SQP9"/>
<dbReference type="Proteomes" id="UP001177769">
    <property type="component" value="Chromosome"/>
</dbReference>
<proteinExistence type="predicted"/>
<keyword evidence="2" id="KW-1185">Reference proteome</keyword>
<dbReference type="Gene3D" id="3.40.190.10">
    <property type="entry name" value="Periplasmic binding protein-like II"/>
    <property type="match status" value="2"/>
</dbReference>
<sequence>MWTRRACLAGLTSLAACGRDPAPAGDYQPSYADAPAGAEGELLFAVHPLHNPAKLFEVYGPLVDWLNRQLPEARLKLQASRNYEEFERQLQQRRFAFALPNPYQTLLASRHGYRVFAKMGDDESFRGILLLRRDGPVHAIADLRGRAISFPARSALAATMMPQYFLHRHGLPLAAYEQRYVGSQESAIMNTVLGNTAAASTWPLPWRAFQREHPDEAARLVQAWQTDTLPNNALVARDDVPAALVARLRQLLLELHRHAEGQVLLARIPLTLFEGADEATYRPVRQFMDEFERSVRGVQG</sequence>
<protein>
    <submittedName>
        <fullName evidence="1">PhnD/SsuA/transferrin family substrate-binding protein</fullName>
    </submittedName>
</protein>
<reference evidence="1" key="1">
    <citation type="submission" date="2023-01" db="EMBL/GenBank/DDBJ databases">
        <title>Whole genome sequence of Paucibacter sp. S2-9 isolated from pond sediment.</title>
        <authorList>
            <person name="Jung J.Y."/>
        </authorList>
    </citation>
    <scope>NUCLEOTIDE SEQUENCE</scope>
    <source>
        <strain evidence="1">S2-9</strain>
    </source>
</reference>